<dbReference type="PROSITE" id="PS50126">
    <property type="entry name" value="S1"/>
    <property type="match status" value="1"/>
</dbReference>
<feature type="compositionally biased region" description="Acidic residues" evidence="11">
    <location>
        <begin position="143"/>
        <end position="154"/>
    </location>
</feature>
<dbReference type="Pfam" id="PF14639">
    <property type="entry name" value="YqgF"/>
    <property type="match status" value="1"/>
</dbReference>
<dbReference type="SUPFAM" id="SSF50249">
    <property type="entry name" value="Nucleic acid-binding proteins"/>
    <property type="match status" value="1"/>
</dbReference>
<feature type="compositionally biased region" description="Acidic residues" evidence="11">
    <location>
        <begin position="91"/>
        <end position="108"/>
    </location>
</feature>
<dbReference type="InterPro" id="IPR012337">
    <property type="entry name" value="RNaseH-like_sf"/>
</dbReference>
<dbReference type="Gene3D" id="1.10.3500.10">
    <property type="entry name" value="Tex N-terminal region-like"/>
    <property type="match status" value="1"/>
</dbReference>
<dbReference type="InterPro" id="IPR055179">
    <property type="entry name" value="Tex-like_central_region"/>
</dbReference>
<comment type="similarity">
    <text evidence="3 10">Belongs to the SPT6 family.</text>
</comment>
<dbReference type="InterPro" id="IPR041692">
    <property type="entry name" value="HHH_9"/>
</dbReference>
<comment type="function">
    <text evidence="10">Plays a role in maintenance of chromatin structure during RNA polymerase II transcription elongation thereby repressing transcription initiation from cryptic promoters. Mediates the reassembly of nucleosomes onto the promoters of at least a selected set of genes during repression; the nucleosome reassembly is essential for transcriptional repression.</text>
</comment>
<dbReference type="FunFam" id="1.10.10.2740:FF:000002">
    <property type="entry name" value="Transcription elongation factor Spt6"/>
    <property type="match status" value="1"/>
</dbReference>
<proteinExistence type="inferred from homology"/>
<dbReference type="OrthoDB" id="995477at2759"/>
<keyword evidence="14" id="KW-1185">Reference proteome</keyword>
<evidence type="ECO:0000256" key="9">
    <source>
        <dbReference type="ARBA" id="ARBA00093389"/>
    </source>
</evidence>
<dbReference type="SUPFAM" id="SSF55550">
    <property type="entry name" value="SH2 domain"/>
    <property type="match status" value="1"/>
</dbReference>
<evidence type="ECO:0000256" key="11">
    <source>
        <dbReference type="SAM" id="MobiDB-lite"/>
    </source>
</evidence>
<dbReference type="GO" id="GO:0140673">
    <property type="term" value="P:transcription elongation-coupled chromatin remodeling"/>
    <property type="evidence" value="ECO:0007669"/>
    <property type="project" value="InterPro"/>
</dbReference>
<dbReference type="Proteomes" id="UP000030671">
    <property type="component" value="Unassembled WGS sequence"/>
</dbReference>
<dbReference type="SUPFAM" id="SSF158832">
    <property type="entry name" value="Tex N-terminal region-like"/>
    <property type="match status" value="1"/>
</dbReference>
<dbReference type="InterPro" id="IPR012340">
    <property type="entry name" value="NA-bd_OB-fold"/>
</dbReference>
<dbReference type="InterPro" id="IPR017072">
    <property type="entry name" value="TF_Spt6"/>
</dbReference>
<dbReference type="Gene3D" id="1.10.10.2740">
    <property type="entry name" value="Spt6, Death-like domain"/>
    <property type="match status" value="1"/>
</dbReference>
<dbReference type="FunCoup" id="W4KLG3">
    <property type="interactions" value="843"/>
</dbReference>
<dbReference type="FunFam" id="1.10.150.850:FF:000001">
    <property type="entry name" value="Transcription elongation factor spt6"/>
    <property type="match status" value="1"/>
</dbReference>
<dbReference type="InterPro" id="IPR037027">
    <property type="entry name" value="YqgF/RNaseH-like_dom_sf"/>
</dbReference>
<feature type="compositionally biased region" description="Basic residues" evidence="11">
    <location>
        <begin position="76"/>
        <end position="87"/>
    </location>
</feature>
<feature type="compositionally biased region" description="Acidic residues" evidence="11">
    <location>
        <begin position="39"/>
        <end position="49"/>
    </location>
</feature>
<dbReference type="InterPro" id="IPR028088">
    <property type="entry name" value="Spt6_HTH_DNA-bd_dom"/>
</dbReference>
<evidence type="ECO:0000256" key="2">
    <source>
        <dbReference type="ARBA" id="ARBA00004286"/>
    </source>
</evidence>
<evidence type="ECO:0000256" key="7">
    <source>
        <dbReference type="ARBA" id="ARBA00023163"/>
    </source>
</evidence>
<dbReference type="InterPro" id="IPR049540">
    <property type="entry name" value="Spt6-like_S1"/>
</dbReference>
<dbReference type="Gene3D" id="2.40.50.140">
    <property type="entry name" value="Nucleic acid-binding proteins"/>
    <property type="match status" value="1"/>
</dbReference>
<dbReference type="InterPro" id="IPR028231">
    <property type="entry name" value="Spt6_YqgF"/>
</dbReference>
<name>W4KLG3_HETIT</name>
<dbReference type="InterPro" id="IPR023319">
    <property type="entry name" value="Tex-like_HTH_dom_sf"/>
</dbReference>
<keyword evidence="6" id="KW-0727">SH2 domain</keyword>
<organism evidence="13 14">
    <name type="scientific">Heterobasidion irregulare (strain TC 32-1)</name>
    <dbReference type="NCBI Taxonomy" id="747525"/>
    <lineage>
        <taxon>Eukaryota</taxon>
        <taxon>Fungi</taxon>
        <taxon>Dikarya</taxon>
        <taxon>Basidiomycota</taxon>
        <taxon>Agaricomycotina</taxon>
        <taxon>Agaricomycetes</taxon>
        <taxon>Russulales</taxon>
        <taxon>Bondarzewiaceae</taxon>
        <taxon>Heterobasidion</taxon>
        <taxon>Heterobasidion annosum species complex</taxon>
    </lineage>
</organism>
<dbReference type="SUPFAM" id="SSF53098">
    <property type="entry name" value="Ribonuclease H-like"/>
    <property type="match status" value="1"/>
</dbReference>
<feature type="compositionally biased region" description="Basic residues" evidence="11">
    <location>
        <begin position="115"/>
        <end position="124"/>
    </location>
</feature>
<keyword evidence="5" id="KW-0158">Chromosome</keyword>
<dbReference type="Pfam" id="PF14633">
    <property type="entry name" value="SH2_2"/>
    <property type="match status" value="1"/>
</dbReference>
<dbReference type="GO" id="GO:0005694">
    <property type="term" value="C:chromosome"/>
    <property type="evidence" value="ECO:0007669"/>
    <property type="project" value="UniProtKB-SubCell"/>
</dbReference>
<dbReference type="GeneID" id="20668599"/>
<evidence type="ECO:0000313" key="13">
    <source>
        <dbReference type="EMBL" id="ETW85881.1"/>
    </source>
</evidence>
<dbReference type="InterPro" id="IPR003029">
    <property type="entry name" value="S1_domain"/>
</dbReference>
<dbReference type="CDD" id="cd09918">
    <property type="entry name" value="SH2_Nterm_SPT6_like"/>
    <property type="match status" value="1"/>
</dbReference>
<dbReference type="InterPro" id="IPR035420">
    <property type="entry name" value="Spt6_SH2"/>
</dbReference>
<dbReference type="GO" id="GO:0042393">
    <property type="term" value="F:histone binding"/>
    <property type="evidence" value="ECO:0007669"/>
    <property type="project" value="TreeGrafter"/>
</dbReference>
<evidence type="ECO:0000256" key="6">
    <source>
        <dbReference type="ARBA" id="ARBA00022999"/>
    </source>
</evidence>
<dbReference type="Gene3D" id="1.10.150.850">
    <property type="entry name" value="Spt6, helix-hairpin-helix domain"/>
    <property type="match status" value="1"/>
</dbReference>
<dbReference type="Gene3D" id="1.10.10.650">
    <property type="entry name" value="RuvA domain 2-like"/>
    <property type="match status" value="1"/>
</dbReference>
<evidence type="ECO:0000256" key="4">
    <source>
        <dbReference type="ARBA" id="ARBA00020248"/>
    </source>
</evidence>
<evidence type="ECO:0000256" key="1">
    <source>
        <dbReference type="ARBA" id="ARBA00004123"/>
    </source>
</evidence>
<dbReference type="PANTHER" id="PTHR10145:SF6">
    <property type="entry name" value="TRANSCRIPTION ELONGATION FACTOR SPT6"/>
    <property type="match status" value="1"/>
</dbReference>
<dbReference type="Pfam" id="PF17674">
    <property type="entry name" value="HHH_9"/>
    <property type="match status" value="1"/>
</dbReference>
<dbReference type="SMART" id="SM00316">
    <property type="entry name" value="S1"/>
    <property type="match status" value="1"/>
</dbReference>
<feature type="domain" description="S1 motif" evidence="12">
    <location>
        <begin position="1131"/>
        <end position="1204"/>
    </location>
</feature>
<keyword evidence="8 10" id="KW-0539">Nucleus</keyword>
<dbReference type="EMBL" id="KI925455">
    <property type="protein sequence ID" value="ETW85881.1"/>
    <property type="molecule type" value="Genomic_DNA"/>
</dbReference>
<dbReference type="CDD" id="cd09928">
    <property type="entry name" value="SH2_Cterm_SPT6_like"/>
    <property type="match status" value="1"/>
</dbReference>
<keyword evidence="13" id="KW-0251">Elongation factor</keyword>
<protein>
    <recommendedName>
        <fullName evidence="4 10">Transcription elongation factor Spt6</fullName>
    </recommendedName>
</protein>
<dbReference type="Pfam" id="PF14632">
    <property type="entry name" value="SPT6_acidic"/>
    <property type="match status" value="1"/>
</dbReference>
<dbReference type="eggNOG" id="KOG1856">
    <property type="taxonomic scope" value="Eukaryota"/>
</dbReference>
<feature type="compositionally biased region" description="Acidic residues" evidence="11">
    <location>
        <begin position="59"/>
        <end position="72"/>
    </location>
</feature>
<dbReference type="InterPro" id="IPR028083">
    <property type="entry name" value="Spt6_acidic_N_dom"/>
</dbReference>
<dbReference type="InterPro" id="IPR042066">
    <property type="entry name" value="Spt6_death-like"/>
</dbReference>
<dbReference type="Pfam" id="PF14635">
    <property type="entry name" value="HHH_7"/>
    <property type="match status" value="1"/>
</dbReference>
<sequence length="1566" mass="178237">MSSPLHEQDGVEALQKIMDPMQIDDQEEGTHPEHPPSDDSSEEPEEDAEEERRIREGFIVDEEEEEEEDNSEEERRRRRKRRKRRHRRESDEEEGLEEDDLELLEENTGETFARNKNKLTRLRRGRDSPPVASSSKRKAVVESSDDDLDGDDLEMPQVQDIQRIWDDAHQTGGRDEEEDLDDFIDYDDEEEGVGGMDEEEREERRRERRRLEKERRKALGSRPELTGIDANAWDEIHEVFGDGHDYDWALVDEDEDYREEQPKPEMNYQDVFEPSEIRARLLTEDDDLIRAQDIPERMQLATSSLSQSSTLSMHKPLTEDDLDEAATWVVTRLSRKERDWFRSDGQHFELLAHLVTAITFALRYLFIQEFEVPYIWAHKRDYITHFDESDIRTRVDLLSLDDLWRVYALGQKYRSLLERKKSLESLYARLGVADEYFENEVRRSIDNVEIINDTTEWMGMKYKDHKKDSAFELHFHDDEEHVDTKKRKMPSRISMYEVAKKSVVYKLSQGFGIKPHEIVMNFISSETAHFVEDQDLNPEAYAEQFVDPDPTKAQPASEVLQRARMIIATELGKDPLLRQEIRKKFKTDAKVSVLPTDRGINKIDEHHPYFAFKYLYQKSVTDMLESSQWLHILAAEAEHLVTVNVFLPDDSKASFARRLEEAFASDSYSDTAKAWNAERMRVVSETLDHHLIPAGAKWTREWLREEVEDIMAWRCGETLRERIDLAPFKTEDLEPGETPSVLAMSWGKGDPHKDAITLVFLDEAGRLREQTKVDNLSDTESRDEFFDLLRRRRPDVIAISGFSMATTKLSLRVKELIYPQAGDGMNVDSNETGGEFSKISVTYVLDDIARLYQHSKRAAEEFTSLTSIAKYCVGLARYIQSPLNEYAALGSDITTVSFEEDHQQLIPKEKLLSSFERVLVDITNKVGVDVNRAVTDSYYQHLLPFICGLGPRKAQVLVKKIAAMGGNLTSRDQFIRAGLLTTKIFLNAAGFLRISQETVGKAVKNRHEDLDMQDPLDSTRIHPEDYDLARKMATDALELDEEDVHGEHPSHVVALIIEDADNVKKLDELNLDDFASSLMESGGERKRHTLNVIRAELIKPFAEVRQPLRMPTEWEVLTTLSGETLRTLRVGLIVSVQVMRVKDNFAAVRLDSGIEGVINSQYAADQQPENLNTVLQKRQTVPGVIIDVKLDLPHDHFLVELSSRPTDVQAGDSQFRRVKHDQAWNHSQHERDKELQARKKRAEVNKTRRVIKHPNFHNFNSSQAEAYLDTQQRGDVVIRPSSKGNNHLAVTWKVDDKLYQHIDVVEPNADPTGQSIGSQLIIDGKYEFSDLDELIVNHVQAMARRVEELMAFEKFKPGSEDELHLFLKNFVAANPSKSAYGFGLNRKKPGHFSLCFLTNKNSTIHTWPVRVAPEAYYLFDTAATGVPELCNAFKVRQMHESQSLGGPGGGRTPYGGRTPGRTPAVSGMATPGHMSMRHVGRTPNPYGGQTVNPAAAGAATPAVYNGVSGFGMPTPTPFGYQTPSGFGQKTPASGAFGQPPGGMNPQRAAMIQNSSTWGAPPAGGGW</sequence>
<dbReference type="InterPro" id="IPR032706">
    <property type="entry name" value="Spt6_HHH"/>
</dbReference>
<dbReference type="CDD" id="cd02065">
    <property type="entry name" value="B12-binding_like"/>
    <property type="match status" value="1"/>
</dbReference>
<dbReference type="PIRSF" id="PIRSF036947">
    <property type="entry name" value="Spt6"/>
    <property type="match status" value="1"/>
</dbReference>
<dbReference type="GO" id="GO:0031491">
    <property type="term" value="F:nucleosome binding"/>
    <property type="evidence" value="ECO:0007669"/>
    <property type="project" value="TreeGrafter"/>
</dbReference>
<dbReference type="HOGENOM" id="CLU_001680_0_1_1"/>
<dbReference type="STRING" id="747525.W4KLG3"/>
<dbReference type="Pfam" id="PF21710">
    <property type="entry name" value="Spt6_S1"/>
    <property type="match status" value="1"/>
</dbReference>
<dbReference type="InterPro" id="IPR036860">
    <property type="entry name" value="SH2_dom_sf"/>
</dbReference>
<dbReference type="PANTHER" id="PTHR10145">
    <property type="entry name" value="TRANSCRIPTION ELONGATION FACTOR SPT6"/>
    <property type="match status" value="1"/>
</dbReference>
<dbReference type="InterPro" id="IPR010994">
    <property type="entry name" value="RuvA_2-like"/>
</dbReference>
<dbReference type="GO" id="GO:0003677">
    <property type="term" value="F:DNA binding"/>
    <property type="evidence" value="ECO:0007669"/>
    <property type="project" value="InterPro"/>
</dbReference>
<evidence type="ECO:0000256" key="8">
    <source>
        <dbReference type="ARBA" id="ARBA00023242"/>
    </source>
</evidence>
<dbReference type="GO" id="GO:0008023">
    <property type="term" value="C:transcription elongation factor complex"/>
    <property type="evidence" value="ECO:0007669"/>
    <property type="project" value="TreeGrafter"/>
</dbReference>
<evidence type="ECO:0000256" key="3">
    <source>
        <dbReference type="ARBA" id="ARBA00009253"/>
    </source>
</evidence>
<feature type="region of interest" description="Disordered" evidence="11">
    <location>
        <begin position="1"/>
        <end position="222"/>
    </location>
</feature>
<keyword evidence="7 10" id="KW-0804">Transcription</keyword>
<dbReference type="InterPro" id="IPR035019">
    <property type="entry name" value="Spt6_SH2_N"/>
</dbReference>
<evidence type="ECO:0000256" key="5">
    <source>
        <dbReference type="ARBA" id="ARBA00022454"/>
    </source>
</evidence>
<dbReference type="Gene3D" id="3.30.420.140">
    <property type="entry name" value="YqgF/RNase H-like domain"/>
    <property type="match status" value="1"/>
</dbReference>
<comment type="function">
    <text evidence="9">Histone H3-H4 chaperone that plays a role in maintenance of chromatin structure during RNA polymerase II transcription elongation thereby repressing transcription initiation from cryptic promoters. Mediates the reassembly of nucleosomes onto the promoters of at least a selected set of genes during repression; the nucleosome reassembly is essential for transcriptional repression. Essential for viability.</text>
</comment>
<dbReference type="FunFam" id="3.30.505.10:FF:000056">
    <property type="entry name" value="Transcription elongation factor Spt6"/>
    <property type="match status" value="1"/>
</dbReference>
<evidence type="ECO:0000256" key="10">
    <source>
        <dbReference type="PIRNR" id="PIRNR036947"/>
    </source>
</evidence>
<dbReference type="InterPro" id="IPR000980">
    <property type="entry name" value="SH2"/>
</dbReference>
<dbReference type="Pfam" id="PF14641">
    <property type="entry name" value="HTH_44"/>
    <property type="match status" value="1"/>
</dbReference>
<dbReference type="InterPro" id="IPR035018">
    <property type="entry name" value="Spt6_SH2_C"/>
</dbReference>
<dbReference type="SMART" id="SM00252">
    <property type="entry name" value="SH2"/>
    <property type="match status" value="1"/>
</dbReference>
<reference evidence="13 14" key="1">
    <citation type="journal article" date="2012" name="New Phytol.">
        <title>Insight into trade-off between wood decay and parasitism from the genome of a fungal forest pathogen.</title>
        <authorList>
            <person name="Olson A."/>
            <person name="Aerts A."/>
            <person name="Asiegbu F."/>
            <person name="Belbahri L."/>
            <person name="Bouzid O."/>
            <person name="Broberg A."/>
            <person name="Canback B."/>
            <person name="Coutinho P.M."/>
            <person name="Cullen D."/>
            <person name="Dalman K."/>
            <person name="Deflorio G."/>
            <person name="van Diepen L.T."/>
            <person name="Dunand C."/>
            <person name="Duplessis S."/>
            <person name="Durling M."/>
            <person name="Gonthier P."/>
            <person name="Grimwood J."/>
            <person name="Fossdal C.G."/>
            <person name="Hansson D."/>
            <person name="Henrissat B."/>
            <person name="Hietala A."/>
            <person name="Himmelstrand K."/>
            <person name="Hoffmeister D."/>
            <person name="Hogberg N."/>
            <person name="James T.Y."/>
            <person name="Karlsson M."/>
            <person name="Kohler A."/>
            <person name="Kues U."/>
            <person name="Lee Y.H."/>
            <person name="Lin Y.C."/>
            <person name="Lind M."/>
            <person name="Lindquist E."/>
            <person name="Lombard V."/>
            <person name="Lucas S."/>
            <person name="Lunden K."/>
            <person name="Morin E."/>
            <person name="Murat C."/>
            <person name="Park J."/>
            <person name="Raffaello T."/>
            <person name="Rouze P."/>
            <person name="Salamov A."/>
            <person name="Schmutz J."/>
            <person name="Solheim H."/>
            <person name="Stahlberg J."/>
            <person name="Velez H."/>
            <person name="de Vries R.P."/>
            <person name="Wiebenga A."/>
            <person name="Woodward S."/>
            <person name="Yakovlev I."/>
            <person name="Garbelotto M."/>
            <person name="Martin F."/>
            <person name="Grigoriev I.V."/>
            <person name="Stenlid J."/>
        </authorList>
    </citation>
    <scope>NUCLEOTIDE SEQUENCE [LARGE SCALE GENOMIC DNA]</scope>
    <source>
        <strain evidence="13 14">TC 32-1</strain>
    </source>
</reference>
<keyword evidence="13" id="KW-0648">Protein biosynthesis</keyword>
<dbReference type="GO" id="GO:0034728">
    <property type="term" value="P:nucleosome organization"/>
    <property type="evidence" value="ECO:0007669"/>
    <property type="project" value="TreeGrafter"/>
</dbReference>
<dbReference type="SUPFAM" id="SSF47781">
    <property type="entry name" value="RuvA domain 2-like"/>
    <property type="match status" value="2"/>
</dbReference>
<feature type="compositionally biased region" description="Basic and acidic residues" evidence="11">
    <location>
        <begin position="202"/>
        <end position="217"/>
    </location>
</feature>
<dbReference type="Gene3D" id="3.30.505.10">
    <property type="entry name" value="SH2 domain"/>
    <property type="match status" value="2"/>
</dbReference>
<feature type="compositionally biased region" description="Acidic residues" evidence="11">
    <location>
        <begin position="175"/>
        <end position="201"/>
    </location>
</feature>
<dbReference type="InterPro" id="IPR023323">
    <property type="entry name" value="Tex-like_dom_sf"/>
</dbReference>
<feature type="compositionally biased region" description="Basic and acidic residues" evidence="11">
    <location>
        <begin position="163"/>
        <end position="174"/>
    </location>
</feature>
<dbReference type="GO" id="GO:0003746">
    <property type="term" value="F:translation elongation factor activity"/>
    <property type="evidence" value="ECO:0007669"/>
    <property type="project" value="UniProtKB-KW"/>
</dbReference>
<evidence type="ECO:0000313" key="14">
    <source>
        <dbReference type="Proteomes" id="UP000030671"/>
    </source>
</evidence>
<feature type="compositionally biased region" description="Basic and acidic residues" evidence="11">
    <location>
        <begin position="28"/>
        <end position="37"/>
    </location>
</feature>
<accession>W4KLG3</accession>
<comment type="subcellular location">
    <subcellularLocation>
        <location evidence="2">Chromosome</location>
    </subcellularLocation>
    <subcellularLocation>
        <location evidence="1 10">Nucleus</location>
    </subcellularLocation>
</comment>
<dbReference type="KEGG" id="hir:HETIRDRAFT_181242"/>
<gene>
    <name evidence="13" type="ORF">HETIRDRAFT_181242</name>
</gene>
<dbReference type="Pfam" id="PF22706">
    <property type="entry name" value="Tex_central_region"/>
    <property type="match status" value="1"/>
</dbReference>
<dbReference type="RefSeq" id="XP_009542691.1">
    <property type="nucleotide sequence ID" value="XM_009544396.1"/>
</dbReference>
<evidence type="ECO:0000259" key="12">
    <source>
        <dbReference type="PROSITE" id="PS50126"/>
    </source>
</evidence>
<dbReference type="InParanoid" id="W4KLG3"/>